<dbReference type="EMBL" id="JANIIK010000113">
    <property type="protein sequence ID" value="KAJ3591985.1"/>
    <property type="molecule type" value="Genomic_DNA"/>
</dbReference>
<dbReference type="InterPro" id="IPR000477">
    <property type="entry name" value="RT_dom"/>
</dbReference>
<name>A0A9Q0IB99_9TELE</name>
<accession>A0A9Q0IB99</accession>
<dbReference type="AlphaFoldDB" id="A0A9Q0IB99"/>
<dbReference type="PANTHER" id="PTHR36688:SF2">
    <property type="entry name" value="ENDONUCLEASE_EXONUCLEASE_PHOSPHATASE DOMAIN-CONTAINING PROTEIN"/>
    <property type="match status" value="1"/>
</dbReference>
<evidence type="ECO:0000259" key="1">
    <source>
        <dbReference type="PROSITE" id="PS50878"/>
    </source>
</evidence>
<evidence type="ECO:0000313" key="3">
    <source>
        <dbReference type="Proteomes" id="UP001148018"/>
    </source>
</evidence>
<dbReference type="InterPro" id="IPR052560">
    <property type="entry name" value="RdDP_mobile_element"/>
</dbReference>
<dbReference type="Proteomes" id="UP001148018">
    <property type="component" value="Unassembled WGS sequence"/>
</dbReference>
<gene>
    <name evidence="2" type="ORF">NHX12_007115</name>
</gene>
<dbReference type="CDD" id="cd01650">
    <property type="entry name" value="RT_nLTR_like"/>
    <property type="match status" value="1"/>
</dbReference>
<comment type="caution">
    <text evidence="2">The sequence shown here is derived from an EMBL/GenBank/DDBJ whole genome shotgun (WGS) entry which is preliminary data.</text>
</comment>
<dbReference type="InterPro" id="IPR043502">
    <property type="entry name" value="DNA/RNA_pol_sf"/>
</dbReference>
<reference evidence="2" key="1">
    <citation type="submission" date="2022-07" db="EMBL/GenBank/DDBJ databases">
        <title>Chromosome-level genome of Muraenolepis orangiensis.</title>
        <authorList>
            <person name="Kim J."/>
        </authorList>
    </citation>
    <scope>NUCLEOTIDE SEQUENCE</scope>
    <source>
        <strain evidence="2">KU_S4_2022</strain>
        <tissue evidence="2">Muscle</tissue>
    </source>
</reference>
<feature type="domain" description="Reverse transcriptase" evidence="1">
    <location>
        <begin position="183"/>
        <end position="409"/>
    </location>
</feature>
<protein>
    <recommendedName>
        <fullName evidence="1">Reverse transcriptase domain-containing protein</fullName>
    </recommendedName>
</protein>
<dbReference type="OrthoDB" id="416454at2759"/>
<dbReference type="SUPFAM" id="SSF56672">
    <property type="entry name" value="DNA/RNA polymerases"/>
    <property type="match status" value="1"/>
</dbReference>
<dbReference type="PANTHER" id="PTHR36688">
    <property type="entry name" value="ENDO/EXONUCLEASE/PHOSPHATASE DOMAIN-CONTAINING PROTEIN"/>
    <property type="match status" value="1"/>
</dbReference>
<organism evidence="2 3">
    <name type="scientific">Muraenolepis orangiensis</name>
    <name type="common">Patagonian moray cod</name>
    <dbReference type="NCBI Taxonomy" id="630683"/>
    <lineage>
        <taxon>Eukaryota</taxon>
        <taxon>Metazoa</taxon>
        <taxon>Chordata</taxon>
        <taxon>Craniata</taxon>
        <taxon>Vertebrata</taxon>
        <taxon>Euteleostomi</taxon>
        <taxon>Actinopterygii</taxon>
        <taxon>Neopterygii</taxon>
        <taxon>Teleostei</taxon>
        <taxon>Neoteleostei</taxon>
        <taxon>Acanthomorphata</taxon>
        <taxon>Zeiogadaria</taxon>
        <taxon>Gadariae</taxon>
        <taxon>Gadiformes</taxon>
        <taxon>Muraenolepidoidei</taxon>
        <taxon>Muraenolepididae</taxon>
        <taxon>Muraenolepis</taxon>
    </lineage>
</organism>
<dbReference type="Pfam" id="PF00078">
    <property type="entry name" value="RVT_1"/>
    <property type="match status" value="1"/>
</dbReference>
<proteinExistence type="predicted"/>
<dbReference type="PROSITE" id="PS50878">
    <property type="entry name" value="RT_POL"/>
    <property type="match status" value="1"/>
</dbReference>
<keyword evidence="3" id="KW-1185">Reference proteome</keyword>
<evidence type="ECO:0000313" key="2">
    <source>
        <dbReference type="EMBL" id="KAJ3591985.1"/>
    </source>
</evidence>
<sequence>MIMIMINNLNHNPSSTTAKGSFHGTGISFFQFPSKSNVGHFQDGMDMPSPETKKNHWLPDNFTTVPAVALKKANVAVPQTPNQITAFEGHLSRALMTHGEDKYVVMLGGLHIEMAMWKTYGDYLEASGWTTALTKAGIASSGTVDSFLKASHLTRTRHAHQVSALALAKLQQDAFLDMVTDDEKTKEAWRQDMITKSPTFHYWECWTGNHRIEPVVDPQLPREQAGFRRGRSTVDQVTLLTQDIDDSFQAKEKVGVVLLDLTAAYDTVWHRGLHLKLLRTIPDRHMVKFIMEMLSNRSFILRTSDGQRSRLRRLRNGVPQGSVLSPLLFNIYIHDLPETTSRQYGYADDLAIMLRRTSWSAVEQGLNQDMGILAAYLRKWRLQLSTGKTVSAAYHLCNREAKRELSVSVDNKRLEHQLAPRCSTSVFGWTGHCPTNSTLRK</sequence>